<dbReference type="PATRIC" id="fig|1657.3.peg.687"/>
<protein>
    <submittedName>
        <fullName evidence="4">Glutaredoxin 3</fullName>
    </submittedName>
    <submittedName>
        <fullName evidence="2">Mycoredoxin</fullName>
    </submittedName>
</protein>
<dbReference type="EMBL" id="UYIO01000001">
    <property type="protein sequence ID" value="VDG77000.1"/>
    <property type="molecule type" value="Genomic_DNA"/>
</dbReference>
<reference evidence="4 6" key="3">
    <citation type="submission" date="2018-11" db="EMBL/GenBank/DDBJ databases">
        <authorList>
            <consortium name="Pathogen Informatics"/>
        </authorList>
    </citation>
    <scope>NUCLEOTIDE SEQUENCE [LARGE SCALE GENOMIC DNA]</scope>
    <source>
        <strain evidence="4 6">NCTC10327</strain>
    </source>
</reference>
<dbReference type="Pfam" id="PF00462">
    <property type="entry name" value="Glutaredoxin"/>
    <property type="match status" value="1"/>
</dbReference>
<dbReference type="RefSeq" id="WP_049619455.1">
    <property type="nucleotide sequence ID" value="NZ_FNAU01000011.1"/>
</dbReference>
<accession>A0A0K9ETG9</accession>
<dbReference type="InterPro" id="IPR002109">
    <property type="entry name" value="Glutaredoxin"/>
</dbReference>
<evidence type="ECO:0000313" key="5">
    <source>
        <dbReference type="Proteomes" id="UP000182744"/>
    </source>
</evidence>
<dbReference type="EMBL" id="JAWNFU010000006">
    <property type="protein sequence ID" value="MDY5154069.1"/>
    <property type="molecule type" value="Genomic_DNA"/>
</dbReference>
<dbReference type="CDD" id="cd02976">
    <property type="entry name" value="NrdH"/>
    <property type="match status" value="1"/>
</dbReference>
<reference evidence="5" key="1">
    <citation type="submission" date="2016-10" db="EMBL/GenBank/DDBJ databases">
        <authorList>
            <person name="Varghese N."/>
        </authorList>
    </citation>
    <scope>NUCLEOTIDE SEQUENCE [LARGE SCALE GENOMIC DNA]</scope>
    <source>
        <strain evidence="5">DSM 20639</strain>
    </source>
</reference>
<name>A0A0K9ETG9_9ACTO</name>
<dbReference type="AlphaFoldDB" id="A0A0K9ETG9"/>
<dbReference type="Proteomes" id="UP000182744">
    <property type="component" value="Unassembled WGS sequence"/>
</dbReference>
<dbReference type="OrthoDB" id="8991911at2"/>
<organism evidence="4 6">
    <name type="scientific">Actinobaculum suis</name>
    <dbReference type="NCBI Taxonomy" id="1657"/>
    <lineage>
        <taxon>Bacteria</taxon>
        <taxon>Bacillati</taxon>
        <taxon>Actinomycetota</taxon>
        <taxon>Actinomycetes</taxon>
        <taxon>Actinomycetales</taxon>
        <taxon>Actinomycetaceae</taxon>
        <taxon>Actinobaculum</taxon>
    </lineage>
</organism>
<sequence>MANMKMYTTTWCGYCKVLKRQLERAGITWEEINIEEAPGAAEHVARINGGDQIVPTLEFADGSTLTNPSLKEVQERLASLGE</sequence>
<evidence type="ECO:0000313" key="6">
    <source>
        <dbReference type="Proteomes" id="UP000269974"/>
    </source>
</evidence>
<dbReference type="PROSITE" id="PS51354">
    <property type="entry name" value="GLUTAREDOXIN_2"/>
    <property type="match status" value="1"/>
</dbReference>
<keyword evidence="5" id="KW-1185">Reference proteome</keyword>
<evidence type="ECO:0000259" key="1">
    <source>
        <dbReference type="Pfam" id="PF00462"/>
    </source>
</evidence>
<evidence type="ECO:0000313" key="2">
    <source>
        <dbReference type="EMBL" id="MDY5154069.1"/>
    </source>
</evidence>
<evidence type="ECO:0000313" key="3">
    <source>
        <dbReference type="EMBL" id="SDE51104.1"/>
    </source>
</evidence>
<gene>
    <name evidence="4" type="ORF">NCTC10327_01625</name>
    <name evidence="2" type="ORF">R6G71_08470</name>
    <name evidence="3" type="ORF">SAMN05421878_11144</name>
</gene>
<dbReference type="STRING" id="1657.ACU20_03715"/>
<dbReference type="Gene3D" id="3.40.30.10">
    <property type="entry name" value="Glutaredoxin"/>
    <property type="match status" value="1"/>
</dbReference>
<feature type="domain" description="Glutaredoxin" evidence="1">
    <location>
        <begin position="5"/>
        <end position="57"/>
    </location>
</feature>
<proteinExistence type="predicted"/>
<reference evidence="3" key="2">
    <citation type="submission" date="2016-10" db="EMBL/GenBank/DDBJ databases">
        <authorList>
            <person name="Varghese N."/>
            <person name="Submissions S."/>
        </authorList>
    </citation>
    <scope>NUCLEOTIDE SEQUENCE</scope>
    <source>
        <strain evidence="3">DSM 20639</strain>
    </source>
</reference>
<dbReference type="Proteomes" id="UP000269974">
    <property type="component" value="Unassembled WGS sequence"/>
</dbReference>
<dbReference type="NCBIfam" id="TIGR02200">
    <property type="entry name" value="GlrX_actino"/>
    <property type="match status" value="1"/>
</dbReference>
<dbReference type="Proteomes" id="UP001273799">
    <property type="component" value="Unassembled WGS sequence"/>
</dbReference>
<evidence type="ECO:0000313" key="4">
    <source>
        <dbReference type="EMBL" id="VDG77000.1"/>
    </source>
</evidence>
<dbReference type="SUPFAM" id="SSF52833">
    <property type="entry name" value="Thioredoxin-like"/>
    <property type="match status" value="1"/>
</dbReference>
<dbReference type="InterPro" id="IPR011915">
    <property type="entry name" value="GlrX_actino"/>
</dbReference>
<reference evidence="2" key="4">
    <citation type="submission" date="2023-10" db="EMBL/GenBank/DDBJ databases">
        <title>Whole Genome based description of the genera Actinobaculum and Actinotignum reveals a complex phylogenetic relationship within the species included in the genus Actinotignum.</title>
        <authorList>
            <person name="Jensen C.S."/>
            <person name="Dargis R."/>
            <person name="Kemp M."/>
            <person name="Christensen J.J."/>
        </authorList>
    </citation>
    <scope>NUCLEOTIDE SEQUENCE</scope>
    <source>
        <strain evidence="2">Actinobaculum_suis_CCUG19206T</strain>
    </source>
</reference>
<dbReference type="InterPro" id="IPR036249">
    <property type="entry name" value="Thioredoxin-like_sf"/>
</dbReference>
<dbReference type="EMBL" id="FNAU01000011">
    <property type="protein sequence ID" value="SDE51104.1"/>
    <property type="molecule type" value="Genomic_DNA"/>
</dbReference>